<dbReference type="InterPro" id="IPR033457">
    <property type="entry name" value="DUF5133"/>
</dbReference>
<gene>
    <name evidence="1" type="ORF">AB852_10715</name>
</gene>
<sequence length="70" mass="7724">MLKAHPAVLRNLLAIHASLREKASGDVVPLQVRRQLLDTEYTLCMSTGCYTIEDAMAAARSQLEEEPALI</sequence>
<proteinExistence type="predicted"/>
<keyword evidence="2" id="KW-1185">Reference proteome</keyword>
<dbReference type="Proteomes" id="UP000186455">
    <property type="component" value="Unassembled WGS sequence"/>
</dbReference>
<evidence type="ECO:0000313" key="2">
    <source>
        <dbReference type="Proteomes" id="UP000186455"/>
    </source>
</evidence>
<organism evidence="1 2">
    <name type="scientific">Streptomyces uncialis</name>
    <dbReference type="NCBI Taxonomy" id="1048205"/>
    <lineage>
        <taxon>Bacteria</taxon>
        <taxon>Bacillati</taxon>
        <taxon>Actinomycetota</taxon>
        <taxon>Actinomycetes</taxon>
        <taxon>Kitasatosporales</taxon>
        <taxon>Streptomycetaceae</taxon>
        <taxon>Streptomyces</taxon>
    </lineage>
</organism>
<dbReference type="RefSeq" id="WP_073786475.1">
    <property type="nucleotide sequence ID" value="NZ_CP109290.1"/>
</dbReference>
<dbReference type="GeneID" id="96790550"/>
<comment type="caution">
    <text evidence="1">The sequence shown here is derived from an EMBL/GenBank/DDBJ whole genome shotgun (WGS) entry which is preliminary data.</text>
</comment>
<name>A0A1Q4V9Z4_9ACTN</name>
<protein>
    <recommendedName>
        <fullName evidence="3">DUF5133 domain-containing protein</fullName>
    </recommendedName>
</protein>
<evidence type="ECO:0008006" key="3">
    <source>
        <dbReference type="Google" id="ProtNLM"/>
    </source>
</evidence>
<dbReference type="AlphaFoldDB" id="A0A1Q4V9Z4"/>
<evidence type="ECO:0000313" key="1">
    <source>
        <dbReference type="EMBL" id="OKH94678.1"/>
    </source>
</evidence>
<dbReference type="Pfam" id="PF17196">
    <property type="entry name" value="DUF5133"/>
    <property type="match status" value="1"/>
</dbReference>
<reference evidence="1 2" key="1">
    <citation type="submission" date="2015-06" db="EMBL/GenBank/DDBJ databases">
        <title>Cloning and characterization of the uncialamcin biosynthetic gene cluster.</title>
        <authorList>
            <person name="Yan X."/>
            <person name="Huang T."/>
            <person name="Ge H."/>
            <person name="Shen B."/>
        </authorList>
    </citation>
    <scope>NUCLEOTIDE SEQUENCE [LARGE SCALE GENOMIC DNA]</scope>
    <source>
        <strain evidence="1 2">DCA2648</strain>
    </source>
</reference>
<dbReference type="STRING" id="1048205.AB852_10715"/>
<dbReference type="EMBL" id="LFBV01000002">
    <property type="protein sequence ID" value="OKH94678.1"/>
    <property type="molecule type" value="Genomic_DNA"/>
</dbReference>
<accession>A0A1Q4V9Z4</accession>